<sequence>ISNIKPTLPHPCFLVSHSYSERVWICPAGTPERNTVCEKCPPGYYSSTSSSTEPCIPHRNCTQLGLKTVRPGTATQDILWKQLCTVYLQP</sequence>
<evidence type="ECO:0000256" key="3">
    <source>
        <dbReference type="ARBA" id="ARBA00022703"/>
    </source>
</evidence>
<dbReference type="PANTHER" id="PTHR23097">
    <property type="entry name" value="TUMOR NECROSIS FACTOR RECEPTOR SUPERFAMILY MEMBER"/>
    <property type="match status" value="1"/>
</dbReference>
<evidence type="ECO:0000256" key="1">
    <source>
        <dbReference type="ARBA" id="ARBA00004613"/>
    </source>
</evidence>
<dbReference type="Proteomes" id="UP000694700">
    <property type="component" value="Unplaced"/>
</dbReference>
<evidence type="ECO:0000256" key="2">
    <source>
        <dbReference type="ARBA" id="ARBA00022525"/>
    </source>
</evidence>
<evidence type="ECO:0000313" key="9">
    <source>
        <dbReference type="Proteomes" id="UP000694700"/>
    </source>
</evidence>
<proteinExistence type="predicted"/>
<accession>A0A8C1XMA4</accession>
<evidence type="ECO:0000313" key="8">
    <source>
        <dbReference type="Ensembl" id="ENSCCRP00015084431.1"/>
    </source>
</evidence>
<evidence type="ECO:0000256" key="5">
    <source>
        <dbReference type="ARBA" id="ARBA00022737"/>
    </source>
</evidence>
<organism evidence="8 9">
    <name type="scientific">Cyprinus carpio</name>
    <name type="common">Common carp</name>
    <dbReference type="NCBI Taxonomy" id="7962"/>
    <lineage>
        <taxon>Eukaryota</taxon>
        <taxon>Metazoa</taxon>
        <taxon>Chordata</taxon>
        <taxon>Craniata</taxon>
        <taxon>Vertebrata</taxon>
        <taxon>Euteleostomi</taxon>
        <taxon>Actinopterygii</taxon>
        <taxon>Neopterygii</taxon>
        <taxon>Teleostei</taxon>
        <taxon>Ostariophysi</taxon>
        <taxon>Cypriniformes</taxon>
        <taxon>Cyprinidae</taxon>
        <taxon>Cyprininae</taxon>
        <taxon>Cyprinus</taxon>
    </lineage>
</organism>
<dbReference type="InterPro" id="IPR052459">
    <property type="entry name" value="TNFRSF_decoy_receptor"/>
</dbReference>
<keyword evidence="5" id="KW-0677">Repeat</keyword>
<dbReference type="Gene3D" id="2.10.50.10">
    <property type="entry name" value="Tumor Necrosis Factor Receptor, subunit A, domain 2"/>
    <property type="match status" value="1"/>
</dbReference>
<keyword evidence="3" id="KW-0053">Apoptosis</keyword>
<keyword evidence="7" id="KW-0325">Glycoprotein</keyword>
<protein>
    <submittedName>
        <fullName evidence="8">Uncharacterized protein</fullName>
    </submittedName>
</protein>
<evidence type="ECO:0000256" key="4">
    <source>
        <dbReference type="ARBA" id="ARBA00022729"/>
    </source>
</evidence>
<dbReference type="PANTHER" id="PTHR23097:SF90">
    <property type="entry name" value="TUMOR NECROSIS FACTOR RECEPTOR SUPERFAMILY MEMBER 11B"/>
    <property type="match status" value="1"/>
</dbReference>
<dbReference type="GO" id="GO:0006915">
    <property type="term" value="P:apoptotic process"/>
    <property type="evidence" value="ECO:0007669"/>
    <property type="project" value="UniProtKB-KW"/>
</dbReference>
<keyword evidence="6" id="KW-1015">Disulfide bond</keyword>
<dbReference type="AlphaFoldDB" id="A0A8C1XMA4"/>
<dbReference type="InterPro" id="IPR001368">
    <property type="entry name" value="TNFR/NGFR_Cys_rich_reg"/>
</dbReference>
<name>A0A8C1XMA4_CYPCA</name>
<dbReference type="Ensembl" id="ENSCCRT00015087183.1">
    <property type="protein sequence ID" value="ENSCCRP00015084431.1"/>
    <property type="gene ID" value="ENSCCRG00015034097.1"/>
</dbReference>
<dbReference type="SMART" id="SM00208">
    <property type="entry name" value="TNFR"/>
    <property type="match status" value="1"/>
</dbReference>
<dbReference type="GO" id="GO:0005576">
    <property type="term" value="C:extracellular region"/>
    <property type="evidence" value="ECO:0007669"/>
    <property type="project" value="UniProtKB-SubCell"/>
</dbReference>
<evidence type="ECO:0000256" key="7">
    <source>
        <dbReference type="ARBA" id="ARBA00023180"/>
    </source>
</evidence>
<reference evidence="8" key="1">
    <citation type="submission" date="2025-08" db="UniProtKB">
        <authorList>
            <consortium name="Ensembl"/>
        </authorList>
    </citation>
    <scope>IDENTIFICATION</scope>
</reference>
<evidence type="ECO:0000256" key="6">
    <source>
        <dbReference type="ARBA" id="ARBA00023157"/>
    </source>
</evidence>
<keyword evidence="4" id="KW-0732">Signal</keyword>
<comment type="subcellular location">
    <subcellularLocation>
        <location evidence="1">Secreted</location>
    </subcellularLocation>
</comment>
<dbReference type="SUPFAM" id="SSF57586">
    <property type="entry name" value="TNF receptor-like"/>
    <property type="match status" value="1"/>
</dbReference>
<keyword evidence="2" id="KW-0964">Secreted</keyword>
<dbReference type="Pfam" id="PF00020">
    <property type="entry name" value="TNFR_c6"/>
    <property type="match status" value="1"/>
</dbReference>